<organism evidence="1 2">
    <name type="scientific">Endozoicomonas gorgoniicola</name>
    <dbReference type="NCBI Taxonomy" id="1234144"/>
    <lineage>
        <taxon>Bacteria</taxon>
        <taxon>Pseudomonadati</taxon>
        <taxon>Pseudomonadota</taxon>
        <taxon>Gammaproteobacteria</taxon>
        <taxon>Oceanospirillales</taxon>
        <taxon>Endozoicomonadaceae</taxon>
        <taxon>Endozoicomonas</taxon>
    </lineage>
</organism>
<accession>A0ABT3N3G9</accession>
<reference evidence="1 2" key="1">
    <citation type="submission" date="2022-10" db="EMBL/GenBank/DDBJ databases">
        <title>High-quality genome sequences of two octocoral-associated bacteria, Endozoicomonas euniceicola EF212 and Endozoicomonas gorgoniicola PS125.</title>
        <authorList>
            <person name="Chiou Y.-J."/>
            <person name="Chen Y.-H."/>
        </authorList>
    </citation>
    <scope>NUCLEOTIDE SEQUENCE [LARGE SCALE GENOMIC DNA]</scope>
    <source>
        <strain evidence="1 2">PS125</strain>
    </source>
</reference>
<proteinExistence type="predicted"/>
<comment type="caution">
    <text evidence="1">The sequence shown here is derived from an EMBL/GenBank/DDBJ whole genome shotgun (WGS) entry which is preliminary data.</text>
</comment>
<protein>
    <submittedName>
        <fullName evidence="1">Uncharacterized protein</fullName>
    </submittedName>
</protein>
<name>A0ABT3N3G9_9GAMM</name>
<dbReference type="EMBL" id="JAPFCC010000001">
    <property type="protein sequence ID" value="MCW7555883.1"/>
    <property type="molecule type" value="Genomic_DNA"/>
</dbReference>
<gene>
    <name evidence="1" type="ORF">NX722_25295</name>
</gene>
<sequence>MTRTPIHNYVNDGTTLEQMALALEAMSALTSVCSEVNEDRPIPIDRFAVLLDVLLLRLEQVYEKLADEEDARRALGMEPVEG</sequence>
<dbReference type="Proteomes" id="UP001209854">
    <property type="component" value="Unassembled WGS sequence"/>
</dbReference>
<dbReference type="RefSeq" id="WP_265442387.1">
    <property type="nucleotide sequence ID" value="NZ_JAPFCC010000001.1"/>
</dbReference>
<keyword evidence="2" id="KW-1185">Reference proteome</keyword>
<evidence type="ECO:0000313" key="2">
    <source>
        <dbReference type="Proteomes" id="UP001209854"/>
    </source>
</evidence>
<evidence type="ECO:0000313" key="1">
    <source>
        <dbReference type="EMBL" id="MCW7555883.1"/>
    </source>
</evidence>